<proteinExistence type="predicted"/>
<sequence length="41" mass="4510">MEEGSGPQRVPGWKGRWLSLRSTKPGAIMTTFEENGRTGCT</sequence>
<organism evidence="1">
    <name type="scientific">Nonomuraea gerenzanensis</name>
    <dbReference type="NCBI Taxonomy" id="93944"/>
    <lineage>
        <taxon>Bacteria</taxon>
        <taxon>Bacillati</taxon>
        <taxon>Actinomycetota</taxon>
        <taxon>Actinomycetes</taxon>
        <taxon>Streptosporangiales</taxon>
        <taxon>Streptosporangiaceae</taxon>
        <taxon>Nonomuraea</taxon>
    </lineage>
</organism>
<protein>
    <submittedName>
        <fullName evidence="1">Uncharacterized protein</fullName>
    </submittedName>
</protein>
<accession>A0A1M4E7Y4</accession>
<gene>
    <name evidence="1" type="ORF">BN4615_P4497</name>
</gene>
<name>A0A1M4E7Y4_9ACTN</name>
<dbReference type="AlphaFoldDB" id="A0A1M4E7Y4"/>
<reference evidence="1" key="1">
    <citation type="submission" date="2016-04" db="EMBL/GenBank/DDBJ databases">
        <authorList>
            <person name="Evans L.H."/>
            <person name="Alamgir A."/>
            <person name="Owens N."/>
            <person name="Weber N.D."/>
            <person name="Virtaneva K."/>
            <person name="Barbian K."/>
            <person name="Babar A."/>
            <person name="Rosenke K."/>
        </authorList>
    </citation>
    <scope>NUCLEOTIDE SEQUENCE</scope>
    <source>
        <strain evidence="1">Nono1</strain>
    </source>
</reference>
<dbReference type="EMBL" id="LT559118">
    <property type="protein sequence ID" value="SBO94981.1"/>
    <property type="molecule type" value="Genomic_DNA"/>
</dbReference>
<evidence type="ECO:0000313" key="1">
    <source>
        <dbReference type="EMBL" id="SBO94981.1"/>
    </source>
</evidence>